<dbReference type="PANTHER" id="PTHR43774">
    <property type="entry name" value="PEPTIDE METHIONINE SULFOXIDE REDUCTASE"/>
    <property type="match status" value="1"/>
</dbReference>
<dbReference type="AlphaFoldDB" id="A7I8I7"/>
<feature type="active site" evidence="2">
    <location>
        <position position="20"/>
    </location>
</feature>
<dbReference type="SUPFAM" id="SSF52833">
    <property type="entry name" value="Thioredoxin-like"/>
    <property type="match status" value="1"/>
</dbReference>
<keyword evidence="1 2" id="KW-0560">Oxidoreductase</keyword>
<dbReference type="Proteomes" id="UP000002408">
    <property type="component" value="Chromosome"/>
</dbReference>
<dbReference type="GO" id="GO:0008113">
    <property type="term" value="F:peptide-methionine (S)-S-oxide reductase activity"/>
    <property type="evidence" value="ECO:0007669"/>
    <property type="project" value="UniProtKB-UniRule"/>
</dbReference>
<comment type="catalytic activity">
    <reaction evidence="2">
        <text>L-methionyl-[protein] + [thioredoxin]-disulfide + H2O = L-methionyl-(S)-S-oxide-[protein] + [thioredoxin]-dithiol</text>
        <dbReference type="Rhea" id="RHEA:14217"/>
        <dbReference type="Rhea" id="RHEA-COMP:10698"/>
        <dbReference type="Rhea" id="RHEA-COMP:10700"/>
        <dbReference type="Rhea" id="RHEA-COMP:12313"/>
        <dbReference type="Rhea" id="RHEA-COMP:12315"/>
        <dbReference type="ChEBI" id="CHEBI:15377"/>
        <dbReference type="ChEBI" id="CHEBI:16044"/>
        <dbReference type="ChEBI" id="CHEBI:29950"/>
        <dbReference type="ChEBI" id="CHEBI:44120"/>
        <dbReference type="ChEBI" id="CHEBI:50058"/>
        <dbReference type="EC" id="1.8.4.11"/>
    </reaction>
</comment>
<dbReference type="RefSeq" id="WP_012107088.1">
    <property type="nucleotide sequence ID" value="NC_009712.1"/>
</dbReference>
<dbReference type="eggNOG" id="arCOG02607">
    <property type="taxonomic scope" value="Archaea"/>
</dbReference>
<dbReference type="PROSITE" id="PS51354">
    <property type="entry name" value="GLUTAREDOXIN_2"/>
    <property type="match status" value="1"/>
</dbReference>
<keyword evidence="6" id="KW-1185">Reference proteome</keyword>
<dbReference type="InterPro" id="IPR002569">
    <property type="entry name" value="Met_Sox_Rdtase_MsrA_dom"/>
</dbReference>
<dbReference type="HOGENOM" id="CLU_1067965_0_0_2"/>
<comment type="similarity">
    <text evidence="2">Belongs to the MsrA Met sulfoxide reductase family.</text>
</comment>
<sequence>MDEKQGTGKNVKKATFAGGCFWCMQPPFRALNGVIDAVSGYAGGKKENPTYEEVSGGTTGHLESVQVTYDEDRIPYDTLLDTFWKQIDPTDPAGQFADKGSQYKTAIFYHDDEQKRQAEESKKKVEASGKFAHPVATEIRPYTNFYPAEEYHQDYDKKNPGRYQQYKALSGRESFIRKLWGKPRVVRVYATPGCSGCRAVKEYLKSKNVEFTEIDIAADERARTLVMEKTGHLGSPYVQIDDTFIFGFDRKKLDQLLQGT</sequence>
<dbReference type="PANTHER" id="PTHR43774:SF1">
    <property type="entry name" value="PEPTIDE METHIONINE SULFOXIDE REDUCTASE MSRA 2"/>
    <property type="match status" value="1"/>
</dbReference>
<gene>
    <name evidence="2" type="primary">msrA</name>
    <name evidence="5" type="ordered locus">Mboo_1531</name>
</gene>
<dbReference type="KEGG" id="mbn:Mboo_1531"/>
<dbReference type="Pfam" id="PF01625">
    <property type="entry name" value="PMSR"/>
    <property type="match status" value="1"/>
</dbReference>
<dbReference type="OrthoDB" id="7150at2157"/>
<dbReference type="EC" id="1.8.4.11" evidence="2"/>
<protein>
    <recommendedName>
        <fullName evidence="2">Peptide methionine sulfoxide reductase MsrA</fullName>
        <shortName evidence="2">Protein-methionine-S-oxide reductase</shortName>
        <ecNumber evidence="2">1.8.4.11</ecNumber>
    </recommendedName>
    <alternativeName>
        <fullName evidence="2">Peptide-methionine (S)-S-oxide reductase</fullName>
        <shortName evidence="2">Peptide Met(O) reductase</shortName>
    </alternativeName>
</protein>
<dbReference type="InterPro" id="IPR036509">
    <property type="entry name" value="Met_Sox_Rdtase_MsrA_sf"/>
</dbReference>
<evidence type="ECO:0000259" key="3">
    <source>
        <dbReference type="Pfam" id="PF00462"/>
    </source>
</evidence>
<feature type="domain" description="Peptide methionine sulphoxide reductase MsrA" evidence="4">
    <location>
        <begin position="13"/>
        <end position="164"/>
    </location>
</feature>
<name>A7I8I7_METB6</name>
<dbReference type="InterPro" id="IPR036249">
    <property type="entry name" value="Thioredoxin-like_sf"/>
</dbReference>
<dbReference type="HAMAP" id="MF_01401">
    <property type="entry name" value="MsrA"/>
    <property type="match status" value="1"/>
</dbReference>
<comment type="function">
    <text evidence="2">Has an important function as a repair enzyme for proteins that have been inactivated by oxidation. Catalyzes the reversible oxidation-reduction of methionine sulfoxide in proteins to methionine.</text>
</comment>
<evidence type="ECO:0000313" key="5">
    <source>
        <dbReference type="EMBL" id="ABS56048.1"/>
    </source>
</evidence>
<dbReference type="GeneID" id="5410629"/>
<dbReference type="STRING" id="456442.Mboo_1531"/>
<dbReference type="Gene3D" id="3.40.30.10">
    <property type="entry name" value="Glutaredoxin"/>
    <property type="match status" value="1"/>
</dbReference>
<reference evidence="6" key="1">
    <citation type="journal article" date="2015" name="Microbiology">
        <title>Genome of Methanoregula boonei 6A8 reveals adaptations to oligotrophic peatland environments.</title>
        <authorList>
            <person name="Braeuer S."/>
            <person name="Cadillo-Quiroz H."/>
            <person name="Kyrpides N."/>
            <person name="Woyke T."/>
            <person name="Goodwin L."/>
            <person name="Detter C."/>
            <person name="Podell S."/>
            <person name="Yavitt J.B."/>
            <person name="Zinder S.H."/>
        </authorList>
    </citation>
    <scope>NUCLEOTIDE SEQUENCE [LARGE SCALE GENOMIC DNA]</scope>
    <source>
        <strain evidence="6">DSM 21154 / JCM 14090 / 6A8</strain>
    </source>
</reference>
<dbReference type="GO" id="GO:0033744">
    <property type="term" value="F:L-methionine:thioredoxin-disulfide S-oxidoreductase activity"/>
    <property type="evidence" value="ECO:0007669"/>
    <property type="project" value="RHEA"/>
</dbReference>
<dbReference type="Pfam" id="PF00462">
    <property type="entry name" value="Glutaredoxin"/>
    <property type="match status" value="1"/>
</dbReference>
<evidence type="ECO:0000259" key="4">
    <source>
        <dbReference type="Pfam" id="PF01625"/>
    </source>
</evidence>
<feature type="domain" description="Glutaredoxin" evidence="3">
    <location>
        <begin position="186"/>
        <end position="245"/>
    </location>
</feature>
<dbReference type="EMBL" id="CP000780">
    <property type="protein sequence ID" value="ABS56048.1"/>
    <property type="molecule type" value="Genomic_DNA"/>
</dbReference>
<dbReference type="SUPFAM" id="SSF55068">
    <property type="entry name" value="Peptide methionine sulfoxide reductase"/>
    <property type="match status" value="1"/>
</dbReference>
<comment type="catalytic activity">
    <reaction evidence="2">
        <text>[thioredoxin]-disulfide + L-methionine + H2O = L-methionine (S)-S-oxide + [thioredoxin]-dithiol</text>
        <dbReference type="Rhea" id="RHEA:19993"/>
        <dbReference type="Rhea" id="RHEA-COMP:10698"/>
        <dbReference type="Rhea" id="RHEA-COMP:10700"/>
        <dbReference type="ChEBI" id="CHEBI:15377"/>
        <dbReference type="ChEBI" id="CHEBI:29950"/>
        <dbReference type="ChEBI" id="CHEBI:50058"/>
        <dbReference type="ChEBI" id="CHEBI:57844"/>
        <dbReference type="ChEBI" id="CHEBI:58772"/>
        <dbReference type="EC" id="1.8.4.11"/>
    </reaction>
</comment>
<dbReference type="Gene3D" id="3.30.1060.10">
    <property type="entry name" value="Peptide methionine sulphoxide reductase MsrA"/>
    <property type="match status" value="1"/>
</dbReference>
<dbReference type="CDD" id="cd02976">
    <property type="entry name" value="NrdH"/>
    <property type="match status" value="1"/>
</dbReference>
<proteinExistence type="inferred from homology"/>
<dbReference type="NCBIfam" id="TIGR00401">
    <property type="entry name" value="msrA"/>
    <property type="match status" value="1"/>
</dbReference>
<accession>A7I8I7</accession>
<dbReference type="InterPro" id="IPR002109">
    <property type="entry name" value="Glutaredoxin"/>
</dbReference>
<organism evidence="5 6">
    <name type="scientific">Methanoregula boonei (strain DSM 21154 / JCM 14090 / 6A8)</name>
    <dbReference type="NCBI Taxonomy" id="456442"/>
    <lineage>
        <taxon>Archaea</taxon>
        <taxon>Methanobacteriati</taxon>
        <taxon>Methanobacteriota</taxon>
        <taxon>Stenosarchaea group</taxon>
        <taxon>Methanomicrobia</taxon>
        <taxon>Methanomicrobiales</taxon>
        <taxon>Methanoregulaceae</taxon>
        <taxon>Methanoregula</taxon>
    </lineage>
</organism>
<evidence type="ECO:0000256" key="2">
    <source>
        <dbReference type="HAMAP-Rule" id="MF_01401"/>
    </source>
</evidence>
<evidence type="ECO:0000313" key="6">
    <source>
        <dbReference type="Proteomes" id="UP000002408"/>
    </source>
</evidence>
<evidence type="ECO:0000256" key="1">
    <source>
        <dbReference type="ARBA" id="ARBA00023002"/>
    </source>
</evidence>
<dbReference type="eggNOG" id="arCOG02816">
    <property type="taxonomic scope" value="Archaea"/>
</dbReference>